<dbReference type="EMBL" id="CP114014">
    <property type="protein sequence ID" value="XAY05316.1"/>
    <property type="molecule type" value="Genomic_DNA"/>
</dbReference>
<organism evidence="10">
    <name type="scientific">Paraconexibacter sp. AEG42_29</name>
    <dbReference type="NCBI Taxonomy" id="2997339"/>
    <lineage>
        <taxon>Bacteria</taxon>
        <taxon>Bacillati</taxon>
        <taxon>Actinomycetota</taxon>
        <taxon>Thermoleophilia</taxon>
        <taxon>Solirubrobacterales</taxon>
        <taxon>Paraconexibacteraceae</taxon>
        <taxon>Paraconexibacter</taxon>
    </lineage>
</organism>
<feature type="transmembrane region" description="Helical" evidence="7">
    <location>
        <begin position="299"/>
        <end position="318"/>
    </location>
</feature>
<dbReference type="InterPro" id="IPR000715">
    <property type="entry name" value="Glycosyl_transferase_4"/>
</dbReference>
<keyword evidence="7" id="KW-0131">Cell cycle</keyword>
<dbReference type="Pfam" id="PF00953">
    <property type="entry name" value="Glycos_transf_4"/>
    <property type="match status" value="1"/>
</dbReference>
<dbReference type="PROSITE" id="PS01348">
    <property type="entry name" value="MRAY_2"/>
    <property type="match status" value="1"/>
</dbReference>
<keyword evidence="4 7" id="KW-0812">Transmembrane</keyword>
<feature type="transmembrane region" description="Helical" evidence="7">
    <location>
        <begin position="200"/>
        <end position="217"/>
    </location>
</feature>
<comment type="cofactor">
    <cofactor evidence="7 9">
        <name>Mg(2+)</name>
        <dbReference type="ChEBI" id="CHEBI:18420"/>
    </cofactor>
</comment>
<keyword evidence="3 7" id="KW-0808">Transferase</keyword>
<gene>
    <name evidence="7 10" type="primary">mraY</name>
    <name evidence="10" type="ORF">DSM112329_02165</name>
</gene>
<evidence type="ECO:0000256" key="2">
    <source>
        <dbReference type="ARBA" id="ARBA00005583"/>
    </source>
</evidence>
<dbReference type="HAMAP" id="MF_00038">
    <property type="entry name" value="MraY"/>
    <property type="match status" value="1"/>
</dbReference>
<keyword evidence="5 7" id="KW-1133">Transmembrane helix</keyword>
<dbReference type="EC" id="2.7.8.13" evidence="7 8"/>
<dbReference type="CDD" id="cd06852">
    <property type="entry name" value="GT_MraY"/>
    <property type="match status" value="1"/>
</dbReference>
<dbReference type="GO" id="GO:0071555">
    <property type="term" value="P:cell wall organization"/>
    <property type="evidence" value="ECO:0007669"/>
    <property type="project" value="UniProtKB-KW"/>
</dbReference>
<evidence type="ECO:0000256" key="7">
    <source>
        <dbReference type="HAMAP-Rule" id="MF_00038"/>
    </source>
</evidence>
<comment type="subcellular location">
    <subcellularLocation>
        <location evidence="7">Cell membrane</location>
        <topology evidence="7">Multi-pass membrane protein</topology>
    </subcellularLocation>
    <subcellularLocation>
        <location evidence="1">Membrane</location>
        <topology evidence="1">Multi-pass membrane protein</topology>
    </subcellularLocation>
</comment>
<dbReference type="GO" id="GO:0008963">
    <property type="term" value="F:phospho-N-acetylmuramoyl-pentapeptide-transferase activity"/>
    <property type="evidence" value="ECO:0007669"/>
    <property type="project" value="UniProtKB-UniRule"/>
</dbReference>
<feature type="transmembrane region" description="Helical" evidence="7">
    <location>
        <begin position="250"/>
        <end position="272"/>
    </location>
</feature>
<dbReference type="AlphaFoldDB" id="A0AAU7AUK0"/>
<evidence type="ECO:0000256" key="5">
    <source>
        <dbReference type="ARBA" id="ARBA00022989"/>
    </source>
</evidence>
<feature type="transmembrane region" description="Helical" evidence="7">
    <location>
        <begin position="224"/>
        <end position="244"/>
    </location>
</feature>
<dbReference type="RefSeq" id="WP_354701828.1">
    <property type="nucleotide sequence ID" value="NZ_CP114014.1"/>
</dbReference>
<evidence type="ECO:0000256" key="8">
    <source>
        <dbReference type="NCBIfam" id="TIGR00445"/>
    </source>
</evidence>
<dbReference type="GO" id="GO:0005886">
    <property type="term" value="C:plasma membrane"/>
    <property type="evidence" value="ECO:0007669"/>
    <property type="project" value="UniProtKB-SubCell"/>
</dbReference>
<dbReference type="KEGG" id="parq:DSM112329_02165"/>
<evidence type="ECO:0000313" key="10">
    <source>
        <dbReference type="EMBL" id="XAY05316.1"/>
    </source>
</evidence>
<dbReference type="InterPro" id="IPR018480">
    <property type="entry name" value="PNAcMuramoyl-5peptid_Trfase_CS"/>
</dbReference>
<evidence type="ECO:0000256" key="1">
    <source>
        <dbReference type="ARBA" id="ARBA00004141"/>
    </source>
</evidence>
<comment type="pathway">
    <text evidence="7">Cell wall biogenesis; peptidoglycan biosynthesis.</text>
</comment>
<proteinExistence type="inferred from homology"/>
<dbReference type="PANTHER" id="PTHR22926">
    <property type="entry name" value="PHOSPHO-N-ACETYLMURAMOYL-PENTAPEPTIDE-TRANSFERASE"/>
    <property type="match status" value="1"/>
</dbReference>
<keyword evidence="7" id="KW-0132">Cell division</keyword>
<dbReference type="GO" id="GO:0046872">
    <property type="term" value="F:metal ion binding"/>
    <property type="evidence" value="ECO:0007669"/>
    <property type="project" value="UniProtKB-KW"/>
</dbReference>
<evidence type="ECO:0000256" key="9">
    <source>
        <dbReference type="PIRSR" id="PIRSR600715-1"/>
    </source>
</evidence>
<evidence type="ECO:0000256" key="4">
    <source>
        <dbReference type="ARBA" id="ARBA00022692"/>
    </source>
</evidence>
<keyword evidence="7 9" id="KW-0479">Metal-binding</keyword>
<name>A0AAU7AUK0_9ACTN</name>
<feature type="transmembrane region" description="Helical" evidence="7">
    <location>
        <begin position="74"/>
        <end position="92"/>
    </location>
</feature>
<keyword evidence="7" id="KW-0961">Cell wall biogenesis/degradation</keyword>
<keyword evidence="7 9" id="KW-0460">Magnesium</keyword>
<dbReference type="PANTHER" id="PTHR22926:SF5">
    <property type="entry name" value="PHOSPHO-N-ACETYLMURAMOYL-PENTAPEPTIDE-TRANSFERASE HOMOLOG"/>
    <property type="match status" value="1"/>
</dbReference>
<sequence length="323" mass="35053">MMGEILIGGTASLLLCIFLSPKFIAWLRAREFGQHIREEGPAGHHAKAGTPTMGGIIMFIAISVPFLILCDYDWRAIGVFGAGLASAALGFADDAQKVFRRRNLGLQGRWKLLWMVVITLFLWWVAVDKAGLDQTVRLRSIDATVDLGIFYPFFIYVVIAGTTNAVNLTDGLDGLAAGCTSIVLLAYIGITFITSGQQDLALLAGCGVGACIGFLWYNAFPATIFMGDTGSLGLGGIIGGLAIMTKTEELLVLIGGIFVVEALSVMIQVFSFQTFRKRVFKMAPIHHHFEIEGWSETKIILRFWIVAAVCSAIGFTIYQQSVA</sequence>
<dbReference type="NCBIfam" id="TIGR00445">
    <property type="entry name" value="mraY"/>
    <property type="match status" value="1"/>
</dbReference>
<dbReference type="InterPro" id="IPR003524">
    <property type="entry name" value="PNAcMuramoyl-5peptid_Trfase"/>
</dbReference>
<feature type="binding site" evidence="9">
    <location>
        <position position="167"/>
    </location>
    <ligand>
        <name>Mg(2+)</name>
        <dbReference type="ChEBI" id="CHEBI:18420"/>
    </ligand>
</feature>
<dbReference type="GO" id="GO:0051301">
    <property type="term" value="P:cell division"/>
    <property type="evidence" value="ECO:0007669"/>
    <property type="project" value="UniProtKB-KW"/>
</dbReference>
<feature type="transmembrane region" description="Helical" evidence="7">
    <location>
        <begin position="48"/>
        <end position="68"/>
    </location>
</feature>
<dbReference type="GO" id="GO:0008360">
    <property type="term" value="P:regulation of cell shape"/>
    <property type="evidence" value="ECO:0007669"/>
    <property type="project" value="UniProtKB-KW"/>
</dbReference>
<protein>
    <recommendedName>
        <fullName evidence="7 8">Phospho-N-acetylmuramoyl-pentapeptide-transferase</fullName>
        <ecNumber evidence="7 8">2.7.8.13</ecNumber>
    </recommendedName>
    <alternativeName>
        <fullName evidence="7">UDP-MurNAc-pentapeptide phosphotransferase</fullName>
    </alternativeName>
</protein>
<comment type="catalytic activity">
    <reaction evidence="7">
        <text>UDP-N-acetyl-alpha-D-muramoyl-L-alanyl-gamma-D-glutamyl-meso-2,6-diaminopimeloyl-D-alanyl-D-alanine + di-trans,octa-cis-undecaprenyl phosphate = di-trans,octa-cis-undecaprenyl diphospho-N-acetyl-alpha-D-muramoyl-L-alanyl-D-glutamyl-meso-2,6-diaminopimeloyl-D-alanyl-D-alanine + UMP</text>
        <dbReference type="Rhea" id="RHEA:28386"/>
        <dbReference type="ChEBI" id="CHEBI:57865"/>
        <dbReference type="ChEBI" id="CHEBI:60392"/>
        <dbReference type="ChEBI" id="CHEBI:61386"/>
        <dbReference type="ChEBI" id="CHEBI:61387"/>
        <dbReference type="EC" id="2.7.8.13"/>
    </reaction>
</comment>
<comment type="function">
    <text evidence="7">Catalyzes the initial step of the lipid cycle reactions in the biosynthesis of the cell wall peptidoglycan: transfers peptidoglycan precursor phospho-MurNAc-pentapeptide from UDP-MurNAc-pentapeptide onto the lipid carrier undecaprenyl phosphate, yielding undecaprenyl-pyrophosphoryl-MurNAc-pentapeptide, known as lipid I.</text>
</comment>
<dbReference type="PROSITE" id="PS01347">
    <property type="entry name" value="MRAY_1"/>
    <property type="match status" value="1"/>
</dbReference>
<evidence type="ECO:0000256" key="3">
    <source>
        <dbReference type="ARBA" id="ARBA00022679"/>
    </source>
</evidence>
<feature type="transmembrane region" description="Helical" evidence="7">
    <location>
        <begin position="147"/>
        <end position="168"/>
    </location>
</feature>
<feature type="transmembrane region" description="Helical" evidence="7">
    <location>
        <begin position="6"/>
        <end position="27"/>
    </location>
</feature>
<dbReference type="GO" id="GO:0009252">
    <property type="term" value="P:peptidoglycan biosynthetic process"/>
    <property type="evidence" value="ECO:0007669"/>
    <property type="project" value="UniProtKB-UniRule"/>
</dbReference>
<feature type="transmembrane region" description="Helical" evidence="7">
    <location>
        <begin position="175"/>
        <end position="194"/>
    </location>
</feature>
<feature type="binding site" evidence="9">
    <location>
        <position position="228"/>
    </location>
    <ligand>
        <name>Mg(2+)</name>
        <dbReference type="ChEBI" id="CHEBI:18420"/>
    </ligand>
</feature>
<accession>A0AAU7AUK0</accession>
<keyword evidence="6 7" id="KW-0472">Membrane</keyword>
<feature type="transmembrane region" description="Helical" evidence="7">
    <location>
        <begin position="112"/>
        <end position="127"/>
    </location>
</feature>
<keyword evidence="7" id="KW-0133">Cell shape</keyword>
<keyword evidence="7" id="KW-0573">Peptidoglycan synthesis</keyword>
<reference evidence="10" key="1">
    <citation type="submission" date="2022-12" db="EMBL/GenBank/DDBJ databases">
        <title>Paraconexibacter alkalitolerans sp. nov. and Baekduia alba sp. nov., isolated from soil and emended description of the genera Paraconexibacter (Chun et al., 2020) and Baekduia (An et al., 2020).</title>
        <authorList>
            <person name="Vieira S."/>
            <person name="Huber K.J."/>
            <person name="Geppert A."/>
            <person name="Wolf J."/>
            <person name="Neumann-Schaal M."/>
            <person name="Muesken M."/>
            <person name="Overmann J."/>
        </authorList>
    </citation>
    <scope>NUCLEOTIDE SEQUENCE</scope>
    <source>
        <strain evidence="10">AEG42_29</strain>
    </source>
</reference>
<comment type="similarity">
    <text evidence="2 7">Belongs to the glycosyltransferase 4 family. MraY subfamily.</text>
</comment>
<evidence type="ECO:0000256" key="6">
    <source>
        <dbReference type="ARBA" id="ARBA00023136"/>
    </source>
</evidence>
<keyword evidence="7" id="KW-1003">Cell membrane</keyword>